<name>W9SQR1_9ROSA</name>
<feature type="compositionally biased region" description="Basic and acidic residues" evidence="5">
    <location>
        <begin position="66"/>
        <end position="79"/>
    </location>
</feature>
<evidence type="ECO:0000313" key="7">
    <source>
        <dbReference type="EMBL" id="EXC21076.1"/>
    </source>
</evidence>
<feature type="transmembrane region" description="Helical" evidence="6">
    <location>
        <begin position="191"/>
        <end position="210"/>
    </location>
</feature>
<dbReference type="SUPFAM" id="SSF103511">
    <property type="entry name" value="Chlorophyll a-b binding protein"/>
    <property type="match status" value="1"/>
</dbReference>
<dbReference type="Proteomes" id="UP000030645">
    <property type="component" value="Unassembled WGS sequence"/>
</dbReference>
<evidence type="ECO:0000313" key="8">
    <source>
        <dbReference type="Proteomes" id="UP000030645"/>
    </source>
</evidence>
<evidence type="ECO:0000256" key="2">
    <source>
        <dbReference type="ARBA" id="ARBA00022692"/>
    </source>
</evidence>
<organism evidence="7 8">
    <name type="scientific">Morus notabilis</name>
    <dbReference type="NCBI Taxonomy" id="981085"/>
    <lineage>
        <taxon>Eukaryota</taxon>
        <taxon>Viridiplantae</taxon>
        <taxon>Streptophyta</taxon>
        <taxon>Embryophyta</taxon>
        <taxon>Tracheophyta</taxon>
        <taxon>Spermatophyta</taxon>
        <taxon>Magnoliopsida</taxon>
        <taxon>eudicotyledons</taxon>
        <taxon>Gunneridae</taxon>
        <taxon>Pentapetalae</taxon>
        <taxon>rosids</taxon>
        <taxon>fabids</taxon>
        <taxon>Rosales</taxon>
        <taxon>Moraceae</taxon>
        <taxon>Moreae</taxon>
        <taxon>Morus</taxon>
    </lineage>
</organism>
<keyword evidence="2 6" id="KW-0812">Transmembrane</keyword>
<dbReference type="STRING" id="981085.W9SQR1"/>
<keyword evidence="8" id="KW-1185">Reference proteome</keyword>
<gene>
    <name evidence="7" type="ORF">L484_017086</name>
</gene>
<evidence type="ECO:0000256" key="4">
    <source>
        <dbReference type="ARBA" id="ARBA00023136"/>
    </source>
</evidence>
<keyword evidence="4 6" id="KW-0472">Membrane</keyword>
<dbReference type="eggNOG" id="ENOG502QV78">
    <property type="taxonomic scope" value="Eukaryota"/>
</dbReference>
<sequence>MASIAITASLQRACSSNHIAKKQQPQPKLARSLGTKQATTNFVTLDVEGQTSLGVAEKVQNTPASHVEKPDNAENKAEDGGETEASVAKFTDERWKNGTWDLNKFVEDGKMDWDGLIVAEARRRKFLELHPEAATNQDPVLFRSSIIPWWAWLKRSHLPEAELLNGRAAMVGFFMAYVVDALTGLDVVGQTGSFICKAAVFATVVGVILFRRTQDFDNLKKLADEATLYDKQ</sequence>
<evidence type="ECO:0000256" key="3">
    <source>
        <dbReference type="ARBA" id="ARBA00022989"/>
    </source>
</evidence>
<comment type="subcellular location">
    <subcellularLocation>
        <location evidence="1">Membrane</location>
        <topology evidence="1">Multi-pass membrane protein</topology>
    </subcellularLocation>
</comment>
<keyword evidence="3 6" id="KW-1133">Transmembrane helix</keyword>
<dbReference type="AlphaFoldDB" id="W9SQR1"/>
<dbReference type="GO" id="GO:0016020">
    <property type="term" value="C:membrane"/>
    <property type="evidence" value="ECO:0007669"/>
    <property type="project" value="UniProtKB-SubCell"/>
</dbReference>
<evidence type="ECO:0000256" key="1">
    <source>
        <dbReference type="ARBA" id="ARBA00004141"/>
    </source>
</evidence>
<evidence type="ECO:0000256" key="5">
    <source>
        <dbReference type="SAM" id="MobiDB-lite"/>
    </source>
</evidence>
<accession>W9SQR1</accession>
<evidence type="ECO:0000256" key="6">
    <source>
        <dbReference type="SAM" id="Phobius"/>
    </source>
</evidence>
<proteinExistence type="predicted"/>
<dbReference type="EMBL" id="KE345934">
    <property type="protein sequence ID" value="EXC21076.1"/>
    <property type="molecule type" value="Genomic_DNA"/>
</dbReference>
<feature type="transmembrane region" description="Helical" evidence="6">
    <location>
        <begin position="164"/>
        <end position="185"/>
    </location>
</feature>
<feature type="region of interest" description="Disordered" evidence="5">
    <location>
        <begin position="60"/>
        <end position="85"/>
    </location>
</feature>
<reference evidence="8" key="1">
    <citation type="submission" date="2013-01" db="EMBL/GenBank/DDBJ databases">
        <title>Draft Genome Sequence of a Mulberry Tree, Morus notabilis C.K. Schneid.</title>
        <authorList>
            <person name="He N."/>
            <person name="Zhao S."/>
        </authorList>
    </citation>
    <scope>NUCLEOTIDE SEQUENCE</scope>
</reference>
<protein>
    <submittedName>
        <fullName evidence="7">Uncharacterized protein</fullName>
    </submittedName>
</protein>
<dbReference type="PANTHER" id="PTHR14154">
    <property type="entry name" value="UPF0041 BRAIN PROTEIN 44-RELATED"/>
    <property type="match status" value="1"/>
</dbReference>